<accession>A0ABP9FMU9</accession>
<evidence type="ECO:0000313" key="1">
    <source>
        <dbReference type="EMBL" id="GAA4907806.1"/>
    </source>
</evidence>
<sequence length="527" mass="58187">MLNSNHPEIIMKKKYIIALLASMITLGACKKNFEEINVNPVLPADLEPSYLFSNAQFSAALPNYYYQPMIVQQLITPNTGVLEGGNHNVSYDPNTNITFNYMYRSTSNTSGAIVTGPVVLLTTVLDKLKDQPARSNLYNMARIFKAYVFMILVDTYGDVPYTEAGKGYLEGINLPKYDNQQDIYNDILKELDEATKALDASKAIEAGDLFYKGDIPKWKKLGNSLLLRAAMRYSKTDAAKAQQYVTIAVNGGLMQSNADNALIQFNSTFNSPTGSWFQATERGNIYLAAPFVEYLQDTDDPRLRVISVKYAQPANPLATVGTENTNPADQLGMPLGYNESTISTAPGFPGRLGAGYAYSQVNRRTLGKIDIPEFYVTYSQTALLLAEAVQRGWATGNVATLYANGVKAHMDQLAQYDGTATISEDAQNAYLLAHPLSPANALEQINTQYWVSSFLNGNEAWANFRRSGYPQLTPNPYPTADASVKGAFIRRLTYPLREQTVNAANYQAAVAHNGPDNLATRVFWDKE</sequence>
<gene>
    <name evidence="1" type="ORF">GCM10023313_08350</name>
</gene>
<dbReference type="Proteomes" id="UP001501436">
    <property type="component" value="Unassembled WGS sequence"/>
</dbReference>
<proteinExistence type="predicted"/>
<dbReference type="SUPFAM" id="SSF48452">
    <property type="entry name" value="TPR-like"/>
    <property type="match status" value="1"/>
</dbReference>
<organism evidence="1 2">
    <name type="scientific">Mucilaginibacter defluvii</name>
    <dbReference type="NCBI Taxonomy" id="1196019"/>
    <lineage>
        <taxon>Bacteria</taxon>
        <taxon>Pseudomonadati</taxon>
        <taxon>Bacteroidota</taxon>
        <taxon>Sphingobacteriia</taxon>
        <taxon>Sphingobacteriales</taxon>
        <taxon>Sphingobacteriaceae</taxon>
        <taxon>Mucilaginibacter</taxon>
    </lineage>
</organism>
<dbReference type="Gene3D" id="1.25.40.390">
    <property type="match status" value="1"/>
</dbReference>
<keyword evidence="1" id="KW-0449">Lipoprotein</keyword>
<name>A0ABP9FMU9_9SPHI</name>
<evidence type="ECO:0000313" key="2">
    <source>
        <dbReference type="Proteomes" id="UP001501436"/>
    </source>
</evidence>
<dbReference type="EMBL" id="BAABJI010000001">
    <property type="protein sequence ID" value="GAA4907806.1"/>
    <property type="molecule type" value="Genomic_DNA"/>
</dbReference>
<reference evidence="2" key="1">
    <citation type="journal article" date="2019" name="Int. J. Syst. Evol. Microbiol.">
        <title>The Global Catalogue of Microorganisms (GCM) 10K type strain sequencing project: providing services to taxonomists for standard genome sequencing and annotation.</title>
        <authorList>
            <consortium name="The Broad Institute Genomics Platform"/>
            <consortium name="The Broad Institute Genome Sequencing Center for Infectious Disease"/>
            <person name="Wu L."/>
            <person name="Ma J."/>
        </authorList>
    </citation>
    <scope>NUCLEOTIDE SEQUENCE [LARGE SCALE GENOMIC DNA]</scope>
    <source>
        <strain evidence="2">JCM 18283</strain>
    </source>
</reference>
<dbReference type="InterPro" id="IPR011990">
    <property type="entry name" value="TPR-like_helical_dom_sf"/>
</dbReference>
<comment type="caution">
    <text evidence="1">The sequence shown here is derived from an EMBL/GenBank/DDBJ whole genome shotgun (WGS) entry which is preliminary data.</text>
</comment>
<dbReference type="Pfam" id="PF12771">
    <property type="entry name" value="SusD-like_2"/>
    <property type="match status" value="1"/>
</dbReference>
<keyword evidence="2" id="KW-1185">Reference proteome</keyword>
<protein>
    <submittedName>
        <fullName evidence="1">SusD/RagB family nutrient-binding outer membrane lipoprotein</fullName>
    </submittedName>
</protein>
<dbReference type="InterPro" id="IPR041662">
    <property type="entry name" value="SusD-like_2"/>
</dbReference>